<keyword evidence="1" id="KW-1133">Transmembrane helix</keyword>
<keyword evidence="1" id="KW-0472">Membrane</keyword>
<dbReference type="EMBL" id="JAJNEC010000003">
    <property type="protein sequence ID" value="MCD2421430.1"/>
    <property type="molecule type" value="Genomic_DNA"/>
</dbReference>
<dbReference type="Proteomes" id="UP001199816">
    <property type="component" value="Unassembled WGS sequence"/>
</dbReference>
<evidence type="ECO:0000313" key="3">
    <source>
        <dbReference type="Proteomes" id="UP001199816"/>
    </source>
</evidence>
<feature type="transmembrane region" description="Helical" evidence="1">
    <location>
        <begin position="29"/>
        <end position="46"/>
    </location>
</feature>
<evidence type="ECO:0000256" key="1">
    <source>
        <dbReference type="SAM" id="Phobius"/>
    </source>
</evidence>
<accession>A0ABS8PK20</accession>
<evidence type="ECO:0000313" key="2">
    <source>
        <dbReference type="EMBL" id="MCD2421430.1"/>
    </source>
</evidence>
<reference evidence="2 3" key="1">
    <citation type="submission" date="2021-11" db="EMBL/GenBank/DDBJ databases">
        <title>Genomic of Niabella pedocola.</title>
        <authorList>
            <person name="Wu T."/>
        </authorList>
    </citation>
    <scope>NUCLEOTIDE SEQUENCE [LARGE SCALE GENOMIC DNA]</scope>
    <source>
        <strain evidence="2 3">JCM 31011</strain>
    </source>
</reference>
<organism evidence="2 3">
    <name type="scientific">Niabella pedocola</name>
    <dbReference type="NCBI Taxonomy" id="1752077"/>
    <lineage>
        <taxon>Bacteria</taxon>
        <taxon>Pseudomonadati</taxon>
        <taxon>Bacteroidota</taxon>
        <taxon>Chitinophagia</taxon>
        <taxon>Chitinophagales</taxon>
        <taxon>Chitinophagaceae</taxon>
        <taxon>Niabella</taxon>
    </lineage>
</organism>
<proteinExistence type="predicted"/>
<feature type="transmembrane region" description="Helical" evidence="1">
    <location>
        <begin position="6"/>
        <end position="22"/>
    </location>
</feature>
<sequence>MNASVEYIGYLAMALLVISFIPKQLKAIRIINFAGCIFFVLYGILLGWKWPIIISNGLIAVIQLYHLFVKKQPPIEDKRA</sequence>
<comment type="caution">
    <text evidence="2">The sequence shown here is derived from an EMBL/GenBank/DDBJ whole genome shotgun (WGS) entry which is preliminary data.</text>
</comment>
<keyword evidence="3" id="KW-1185">Reference proteome</keyword>
<dbReference type="RefSeq" id="WP_231002336.1">
    <property type="nucleotide sequence ID" value="NZ_JAJNEC010000003.1"/>
</dbReference>
<protein>
    <submittedName>
        <fullName evidence="2">Uroporphyrinogen decarboxylase</fullName>
    </submittedName>
</protein>
<gene>
    <name evidence="2" type="ORF">LQ567_01555</name>
</gene>
<feature type="transmembrane region" description="Helical" evidence="1">
    <location>
        <begin position="52"/>
        <end position="69"/>
    </location>
</feature>
<name>A0ABS8PK20_9BACT</name>
<keyword evidence="1" id="KW-0812">Transmembrane</keyword>